<feature type="domain" description="NAD(P)-binding" evidence="1">
    <location>
        <begin position="7"/>
        <end position="191"/>
    </location>
</feature>
<dbReference type="RefSeq" id="WP_161884701.1">
    <property type="nucleotide sequence ID" value="NZ_CP017146.1"/>
</dbReference>
<dbReference type="EMBL" id="CP017146">
    <property type="protein sequence ID" value="QHO68345.1"/>
    <property type="molecule type" value="Genomic_DNA"/>
</dbReference>
<dbReference type="CDD" id="cd05243">
    <property type="entry name" value="SDR_a5"/>
    <property type="match status" value="1"/>
</dbReference>
<dbReference type="OrthoDB" id="4248066at2"/>
<dbReference type="PANTHER" id="PTHR15020:SF50">
    <property type="entry name" value="UPF0659 PROTEIN YMR090W"/>
    <property type="match status" value="1"/>
</dbReference>
<sequence length="222" mass="22781">MHIVIAGGHGKIALLLSRLLADAGHRPTGLIRDPEQSADLRSAGAEPVVLDLEKSTKEQVASALTGADAVVFAAGSGPDSGPERKLTVDRDGAVLLAEAAVAAGVRRFVVVSSIGADEYDPSSNDGMQIYLKAKSEADAAVRALDLDWTIVRPGGLTNDEPTGLVTVAERSDRSSISRADVAAVFAAVLETDQTIGKQFEVVGGSTPIAEALTGLGGPTKAE</sequence>
<evidence type="ECO:0000313" key="3">
    <source>
        <dbReference type="Proteomes" id="UP000464507"/>
    </source>
</evidence>
<dbReference type="InterPro" id="IPR016040">
    <property type="entry name" value="NAD(P)-bd_dom"/>
</dbReference>
<gene>
    <name evidence="2" type="ORF">BHD05_00490</name>
</gene>
<accession>A0A7L5AFB7</accession>
<dbReference type="Pfam" id="PF13460">
    <property type="entry name" value="NAD_binding_10"/>
    <property type="match status" value="1"/>
</dbReference>
<protein>
    <submittedName>
        <fullName evidence="2">NAD-dependent dehydratase</fullName>
    </submittedName>
</protein>
<dbReference type="PANTHER" id="PTHR15020">
    <property type="entry name" value="FLAVIN REDUCTASE-RELATED"/>
    <property type="match status" value="1"/>
</dbReference>
<reference evidence="2 3" key="1">
    <citation type="submission" date="2016-09" db="EMBL/GenBank/DDBJ databases">
        <title>Complete genome sequence of microbes from the polar regions.</title>
        <authorList>
            <person name="Liao L."/>
            <person name="Chen B."/>
        </authorList>
    </citation>
    <scope>NUCLEOTIDE SEQUENCE [LARGE SCALE GENOMIC DNA]</scope>
    <source>
        <strain evidence="2 3">ZS314</strain>
    </source>
</reference>
<dbReference type="KEGG" id="mant:BHD05_00490"/>
<dbReference type="SUPFAM" id="SSF51735">
    <property type="entry name" value="NAD(P)-binding Rossmann-fold domains"/>
    <property type="match status" value="1"/>
</dbReference>
<keyword evidence="3" id="KW-1185">Reference proteome</keyword>
<evidence type="ECO:0000313" key="2">
    <source>
        <dbReference type="EMBL" id="QHO68345.1"/>
    </source>
</evidence>
<dbReference type="InterPro" id="IPR036291">
    <property type="entry name" value="NAD(P)-bd_dom_sf"/>
</dbReference>
<evidence type="ECO:0000259" key="1">
    <source>
        <dbReference type="Pfam" id="PF13460"/>
    </source>
</evidence>
<dbReference type="Proteomes" id="UP000464507">
    <property type="component" value="Chromosome"/>
</dbReference>
<organism evidence="2 3">
    <name type="scientific">Marisediminicola antarctica</name>
    <dbReference type="NCBI Taxonomy" id="674079"/>
    <lineage>
        <taxon>Bacteria</taxon>
        <taxon>Bacillati</taxon>
        <taxon>Actinomycetota</taxon>
        <taxon>Actinomycetes</taxon>
        <taxon>Micrococcales</taxon>
        <taxon>Microbacteriaceae</taxon>
        <taxon>Marisediminicola</taxon>
    </lineage>
</organism>
<name>A0A7L5AFB7_9MICO</name>
<proteinExistence type="predicted"/>
<dbReference type="AlphaFoldDB" id="A0A7L5AFB7"/>
<dbReference type="Gene3D" id="3.40.50.720">
    <property type="entry name" value="NAD(P)-binding Rossmann-like Domain"/>
    <property type="match status" value="1"/>
</dbReference>